<evidence type="ECO:0000256" key="4">
    <source>
        <dbReference type="ARBA" id="ARBA00022833"/>
    </source>
</evidence>
<dbReference type="PANTHER" id="PTHR31948">
    <property type="entry name" value="ZINC-FINGER HOMEODOMAIN PROTEIN 2"/>
    <property type="match status" value="1"/>
</dbReference>
<evidence type="ECO:0000256" key="10">
    <source>
        <dbReference type="SAM" id="MobiDB-lite"/>
    </source>
</evidence>
<dbReference type="FunFam" id="1.10.10.60:FF:000257">
    <property type="entry name" value="Zinc-finger homeodomain protein 2"/>
    <property type="match status" value="1"/>
</dbReference>
<dbReference type="GO" id="GO:0050793">
    <property type="term" value="P:regulation of developmental process"/>
    <property type="evidence" value="ECO:0007669"/>
    <property type="project" value="TreeGrafter"/>
</dbReference>
<keyword evidence="9" id="KW-0539">Nucleus</keyword>
<evidence type="ECO:0000256" key="7">
    <source>
        <dbReference type="ARBA" id="ARBA00023155"/>
    </source>
</evidence>
<dbReference type="NCBIfam" id="TIGR01565">
    <property type="entry name" value="homeo_ZF_HD"/>
    <property type="match status" value="1"/>
</dbReference>
<evidence type="ECO:0000259" key="11">
    <source>
        <dbReference type="PROSITE" id="PS51523"/>
    </source>
</evidence>
<feature type="compositionally biased region" description="Basic and acidic residues" evidence="10">
    <location>
        <begin position="264"/>
        <end position="277"/>
    </location>
</feature>
<feature type="compositionally biased region" description="Low complexity" evidence="10">
    <location>
        <begin position="147"/>
        <end position="156"/>
    </location>
</feature>
<feature type="domain" description="ZF-HD dimerization-type" evidence="11">
    <location>
        <begin position="59"/>
        <end position="110"/>
    </location>
</feature>
<proteinExistence type="predicted"/>
<dbReference type="GO" id="GO:0003700">
    <property type="term" value="F:DNA-binding transcription factor activity"/>
    <property type="evidence" value="ECO:0007669"/>
    <property type="project" value="TreeGrafter"/>
</dbReference>
<feature type="compositionally biased region" description="Polar residues" evidence="10">
    <location>
        <begin position="1"/>
        <end position="12"/>
    </location>
</feature>
<accession>A0AAD8IEN6</accession>
<dbReference type="SUPFAM" id="SSF46689">
    <property type="entry name" value="Homeodomain-like"/>
    <property type="match status" value="1"/>
</dbReference>
<keyword evidence="5" id="KW-0805">Transcription regulation</keyword>
<dbReference type="Proteomes" id="UP001237642">
    <property type="component" value="Unassembled WGS sequence"/>
</dbReference>
<feature type="region of interest" description="Disordered" evidence="10">
    <location>
        <begin position="1"/>
        <end position="28"/>
    </location>
</feature>
<comment type="caution">
    <text evidence="12">The sequence shown here is derived from an EMBL/GenBank/DDBJ whole genome shotgun (WGS) entry which is preliminary data.</text>
</comment>
<dbReference type="Pfam" id="PF04770">
    <property type="entry name" value="ZF-HD_dimer"/>
    <property type="match status" value="1"/>
</dbReference>
<evidence type="ECO:0000256" key="3">
    <source>
        <dbReference type="ARBA" id="ARBA00022771"/>
    </source>
</evidence>
<dbReference type="NCBIfam" id="TIGR01566">
    <property type="entry name" value="ZF_HD_prot_N"/>
    <property type="match status" value="1"/>
</dbReference>
<feature type="compositionally biased region" description="Pro residues" evidence="10">
    <location>
        <begin position="130"/>
        <end position="146"/>
    </location>
</feature>
<dbReference type="PANTHER" id="PTHR31948:SF72">
    <property type="entry name" value="ZINC-FINGER HOMEODOMAIN PROTEIN 10"/>
    <property type="match status" value="1"/>
</dbReference>
<dbReference type="GO" id="GO:0008270">
    <property type="term" value="F:zinc ion binding"/>
    <property type="evidence" value="ECO:0007669"/>
    <property type="project" value="UniProtKB-KW"/>
</dbReference>
<dbReference type="GO" id="GO:0005634">
    <property type="term" value="C:nucleus"/>
    <property type="evidence" value="ECO:0007669"/>
    <property type="project" value="UniProtKB-SubCell"/>
</dbReference>
<feature type="region of interest" description="Disordered" evidence="10">
    <location>
        <begin position="240"/>
        <end position="289"/>
    </location>
</feature>
<evidence type="ECO:0000256" key="6">
    <source>
        <dbReference type="ARBA" id="ARBA00023125"/>
    </source>
</evidence>
<reference evidence="12" key="1">
    <citation type="submission" date="2023-02" db="EMBL/GenBank/DDBJ databases">
        <title>Genome of toxic invasive species Heracleum sosnowskyi carries increased number of genes despite the absence of recent whole-genome duplications.</title>
        <authorList>
            <person name="Schelkunov M."/>
            <person name="Shtratnikova V."/>
            <person name="Makarenko M."/>
            <person name="Klepikova A."/>
            <person name="Omelchenko D."/>
            <person name="Novikova G."/>
            <person name="Obukhova E."/>
            <person name="Bogdanov V."/>
            <person name="Penin A."/>
            <person name="Logacheva M."/>
        </authorList>
    </citation>
    <scope>NUCLEOTIDE SEQUENCE</scope>
    <source>
        <strain evidence="12">Hsosn_3</strain>
        <tissue evidence="12">Leaf</tissue>
    </source>
</reference>
<feature type="region of interest" description="Disordered" evidence="10">
    <location>
        <begin position="123"/>
        <end position="184"/>
    </location>
</feature>
<evidence type="ECO:0000256" key="1">
    <source>
        <dbReference type="ARBA" id="ARBA00004123"/>
    </source>
</evidence>
<keyword evidence="7 12" id="KW-0371">Homeobox</keyword>
<organism evidence="12 13">
    <name type="scientific">Heracleum sosnowskyi</name>
    <dbReference type="NCBI Taxonomy" id="360622"/>
    <lineage>
        <taxon>Eukaryota</taxon>
        <taxon>Viridiplantae</taxon>
        <taxon>Streptophyta</taxon>
        <taxon>Embryophyta</taxon>
        <taxon>Tracheophyta</taxon>
        <taxon>Spermatophyta</taxon>
        <taxon>Magnoliopsida</taxon>
        <taxon>eudicotyledons</taxon>
        <taxon>Gunneridae</taxon>
        <taxon>Pentapetalae</taxon>
        <taxon>asterids</taxon>
        <taxon>campanulids</taxon>
        <taxon>Apiales</taxon>
        <taxon>Apiaceae</taxon>
        <taxon>Apioideae</taxon>
        <taxon>apioid superclade</taxon>
        <taxon>Tordylieae</taxon>
        <taxon>Tordyliinae</taxon>
        <taxon>Heracleum</taxon>
    </lineage>
</organism>
<evidence type="ECO:0000256" key="9">
    <source>
        <dbReference type="ARBA" id="ARBA00023242"/>
    </source>
</evidence>
<keyword evidence="8" id="KW-0804">Transcription</keyword>
<evidence type="ECO:0000256" key="8">
    <source>
        <dbReference type="ARBA" id="ARBA00023163"/>
    </source>
</evidence>
<dbReference type="AlphaFoldDB" id="A0AAD8IEN6"/>
<dbReference type="GO" id="GO:0000976">
    <property type="term" value="F:transcription cis-regulatory region binding"/>
    <property type="evidence" value="ECO:0007669"/>
    <property type="project" value="TreeGrafter"/>
</dbReference>
<reference evidence="12" key="2">
    <citation type="submission" date="2023-05" db="EMBL/GenBank/DDBJ databases">
        <authorList>
            <person name="Schelkunov M.I."/>
        </authorList>
    </citation>
    <scope>NUCLEOTIDE SEQUENCE</scope>
    <source>
        <strain evidence="12">Hsosn_3</strain>
        <tissue evidence="12">Leaf</tissue>
    </source>
</reference>
<keyword evidence="2" id="KW-0479">Metal-binding</keyword>
<evidence type="ECO:0000256" key="2">
    <source>
        <dbReference type="ARBA" id="ARBA00022723"/>
    </source>
</evidence>
<protein>
    <submittedName>
        <fullName evidence="12">Zinc-finger homeodomain protein 9-like</fullName>
    </submittedName>
</protein>
<dbReference type="InterPro" id="IPR006456">
    <property type="entry name" value="ZF_HD_homeobox_Cys/His_dimer"/>
</dbReference>
<keyword evidence="4" id="KW-0862">Zinc</keyword>
<dbReference type="Gene3D" id="1.10.10.60">
    <property type="entry name" value="Homeodomain-like"/>
    <property type="match status" value="1"/>
</dbReference>
<gene>
    <name evidence="12" type="ORF">POM88_021359</name>
</gene>
<evidence type="ECO:0000313" key="13">
    <source>
        <dbReference type="Proteomes" id="UP001237642"/>
    </source>
</evidence>
<feature type="compositionally biased region" description="Low complexity" evidence="10">
    <location>
        <begin position="278"/>
        <end position="289"/>
    </location>
</feature>
<keyword evidence="6 12" id="KW-0238">DNA-binding</keyword>
<dbReference type="InterPro" id="IPR006455">
    <property type="entry name" value="Homeodomain_ZF_HD"/>
</dbReference>
<comment type="subcellular location">
    <subcellularLocation>
        <location evidence="1">Nucleus</location>
    </subcellularLocation>
</comment>
<keyword evidence="3 12" id="KW-0863">Zinc-finger</keyword>
<keyword evidence="13" id="KW-1185">Reference proteome</keyword>
<feature type="compositionally biased region" description="Low complexity" evidence="10">
    <location>
        <begin position="252"/>
        <end position="263"/>
    </location>
</feature>
<evidence type="ECO:0000256" key="5">
    <source>
        <dbReference type="ARBA" id="ARBA00023015"/>
    </source>
</evidence>
<sequence>MDITNNSTTSIKTPEVESETPTRIQPPKPIHTNGLLKRHHPLIQSSLHPPPQPLPVFSYRDCLKNHAAHIGGHALDGCGEFMASPASNPTDPTSLRCAACGCHRNFHRRETDLNHHRNMAEFHSPHRHQPLPPQVESPNSPSPPPISSSYYPTSAPHMLLALSSGPQPVAHHTPPPVPQSNPRKRFRTKFTHHQKEKMQEFAGKVGWKIQKRDETAISELCNEIGVDRGVLKVWMHNNKSTLGRNENHGNKKSNNGNENSSSGSEEKTEEQKNREENAGANGNGSSTSS</sequence>
<evidence type="ECO:0000313" key="12">
    <source>
        <dbReference type="EMBL" id="KAK1383624.1"/>
    </source>
</evidence>
<dbReference type="InterPro" id="IPR009057">
    <property type="entry name" value="Homeodomain-like_sf"/>
</dbReference>
<dbReference type="PROSITE" id="PS51523">
    <property type="entry name" value="ZF_HD_DIMER"/>
    <property type="match status" value="1"/>
</dbReference>
<dbReference type="EMBL" id="JAUIZM010000005">
    <property type="protein sequence ID" value="KAK1383624.1"/>
    <property type="molecule type" value="Genomic_DNA"/>
</dbReference>
<name>A0AAD8IEN6_9APIA</name>